<dbReference type="Gene3D" id="2.160.20.80">
    <property type="entry name" value="E3 ubiquitin-protein ligase SopA"/>
    <property type="match status" value="1"/>
</dbReference>
<proteinExistence type="predicted"/>
<dbReference type="AlphaFoldDB" id="A0A815QKG6"/>
<reference evidence="5" key="1">
    <citation type="submission" date="2021-02" db="EMBL/GenBank/DDBJ databases">
        <authorList>
            <person name="Nowell W R."/>
        </authorList>
    </citation>
    <scope>NUCLEOTIDE SEQUENCE</scope>
</reference>
<dbReference type="PANTHER" id="PTHR24104">
    <property type="entry name" value="E3 UBIQUITIN-PROTEIN LIGASE NHLRC1-RELATED"/>
    <property type="match status" value="1"/>
</dbReference>
<comment type="caution">
    <text evidence="5">The sequence shown here is derived from an EMBL/GenBank/DDBJ whole genome shotgun (WGS) entry which is preliminary data.</text>
</comment>
<dbReference type="Pfam" id="PF00805">
    <property type="entry name" value="Pentapeptide"/>
    <property type="match status" value="2"/>
</dbReference>
<dbReference type="Proteomes" id="UP000663891">
    <property type="component" value="Unassembled WGS sequence"/>
</dbReference>
<feature type="repeat" description="NHL" evidence="2">
    <location>
        <begin position="494"/>
        <end position="538"/>
    </location>
</feature>
<dbReference type="PANTHER" id="PTHR24104:SF25">
    <property type="entry name" value="PROTEIN LIN-41"/>
    <property type="match status" value="1"/>
</dbReference>
<dbReference type="SUPFAM" id="SSF141571">
    <property type="entry name" value="Pentapeptide repeat-like"/>
    <property type="match status" value="1"/>
</dbReference>
<feature type="non-terminal residue" evidence="5">
    <location>
        <position position="1"/>
    </location>
</feature>
<name>A0A815QKG6_9BILA</name>
<dbReference type="OrthoDB" id="9989223at2759"/>
<dbReference type="InterPro" id="IPR001646">
    <property type="entry name" value="5peptide_repeat"/>
</dbReference>
<dbReference type="InterPro" id="IPR011042">
    <property type="entry name" value="6-blade_b-propeller_TolB-like"/>
</dbReference>
<dbReference type="GO" id="GO:0000209">
    <property type="term" value="P:protein polyubiquitination"/>
    <property type="evidence" value="ECO:0007669"/>
    <property type="project" value="TreeGrafter"/>
</dbReference>
<dbReference type="GO" id="GO:0043161">
    <property type="term" value="P:proteasome-mediated ubiquitin-dependent protein catabolic process"/>
    <property type="evidence" value="ECO:0007669"/>
    <property type="project" value="TreeGrafter"/>
</dbReference>
<feature type="repeat" description="NHL" evidence="2">
    <location>
        <begin position="443"/>
        <end position="486"/>
    </location>
</feature>
<evidence type="ECO:0000256" key="2">
    <source>
        <dbReference type="PROSITE-ProRule" id="PRU00504"/>
    </source>
</evidence>
<dbReference type="EMBL" id="CAJNON010001451">
    <property type="protein sequence ID" value="CAF1463645.1"/>
    <property type="molecule type" value="Genomic_DNA"/>
</dbReference>
<evidence type="ECO:0000256" key="3">
    <source>
        <dbReference type="SAM" id="MobiDB-lite"/>
    </source>
</evidence>
<protein>
    <submittedName>
        <fullName evidence="5">Uncharacterized protein</fullName>
    </submittedName>
</protein>
<sequence>MVDFSKRSFWNFTLKDILSIISSVAIPIALAIYTAIGSQQQKQQAEKKQKFDFEQSTQLRQQTLYDEFLNNIYKLDKDGYLDDTKNPWAFANAYYRAAHRQWDAIRKADIIQFFKEKQLIGRNNCSNGCRTTKLDDIIRLNELNFNNVHLASETGILNKLNLQCVSFDQVSMSNAVFSFASLNGVSFDGGRLDNVKFDSSSLLCASFNGTNLSGADFGNSDLTGTYFSNSDLSGAKITEDQIKQASFYNVIMPNGEKSEITFSPTTKEPITKTTTIIKTKISTTAIAKTTTSTSTTSTSTTSTTTITSTSTTSTTTSTSTTSTSTTTTTTITSTSTTSTTTSTSTTSTSTTSTTTITSTSTTSTTTSTSTTSTSTTTTTAGNPCATGNYLWNKSGITILDSSQVTNVVDIYIDSNNALYITDEYTNTAVWRLLKNATTATVIAGIKDSRGSSNTQLSYPQGVYVDTNGTMYVSDHYNCRVQKYINGSTVGSTIAGITGSGGSSLNQLYGPRYITLDPTQEYIYIADSDNHRIMRYSTNSTSGDNGTVVAGGNGAGNTITSLSYPWGIWYQPSVSSDLFITNNVGHSIMRWTPGESSGTFIAGLPGTAGSGSTLLNSPMGIKLDNYLNMFVVDHFNHRVQIFCANNQTGITIAGTGVSGSNATTLNEPRGVAFDSDMNMYITDSVYCPGHAIVDLVSSAPTGMKKSAIINSSPNVYEIILSWIPVADQYGPQSFCAGAIDTIQLQSNQWCITFLVGFDSPDIIRPAMVQGSASPIGTVFQNQTIFSIQTTKSVNRPTLNGTYIYFTDATANNTLVQKFDCGWAPEVIYTGFTTIIRFLVAPWIPGHFYYVTFDSGVASGTDFCGPESAPIYDPTYWVFNIWDPAVSSTTTTTTT</sequence>
<dbReference type="Pfam" id="PF01436">
    <property type="entry name" value="NHL"/>
    <property type="match status" value="1"/>
</dbReference>
<dbReference type="GO" id="GO:0061630">
    <property type="term" value="F:ubiquitin protein ligase activity"/>
    <property type="evidence" value="ECO:0007669"/>
    <property type="project" value="TreeGrafter"/>
</dbReference>
<dbReference type="InterPro" id="IPR050952">
    <property type="entry name" value="TRIM-NHL_E3_ligases"/>
</dbReference>
<keyword evidence="1" id="KW-0677">Repeat</keyword>
<keyword evidence="4" id="KW-0472">Membrane</keyword>
<feature type="transmembrane region" description="Helical" evidence="4">
    <location>
        <begin position="12"/>
        <end position="36"/>
    </location>
</feature>
<organism evidence="5 6">
    <name type="scientific">Adineta steineri</name>
    <dbReference type="NCBI Taxonomy" id="433720"/>
    <lineage>
        <taxon>Eukaryota</taxon>
        <taxon>Metazoa</taxon>
        <taxon>Spiralia</taxon>
        <taxon>Gnathifera</taxon>
        <taxon>Rotifera</taxon>
        <taxon>Eurotatoria</taxon>
        <taxon>Bdelloidea</taxon>
        <taxon>Adinetida</taxon>
        <taxon>Adinetidae</taxon>
        <taxon>Adineta</taxon>
    </lineage>
</organism>
<keyword evidence="4" id="KW-0812">Transmembrane</keyword>
<dbReference type="Gene3D" id="2.120.10.30">
    <property type="entry name" value="TolB, C-terminal domain"/>
    <property type="match status" value="2"/>
</dbReference>
<evidence type="ECO:0000256" key="1">
    <source>
        <dbReference type="ARBA" id="ARBA00022737"/>
    </source>
</evidence>
<feature type="region of interest" description="Disordered" evidence="3">
    <location>
        <begin position="293"/>
        <end position="379"/>
    </location>
</feature>
<dbReference type="GO" id="GO:0008270">
    <property type="term" value="F:zinc ion binding"/>
    <property type="evidence" value="ECO:0007669"/>
    <property type="project" value="UniProtKB-KW"/>
</dbReference>
<keyword evidence="4" id="KW-1133">Transmembrane helix</keyword>
<evidence type="ECO:0000256" key="4">
    <source>
        <dbReference type="SAM" id="Phobius"/>
    </source>
</evidence>
<gene>
    <name evidence="5" type="ORF">VCS650_LOCUS40187</name>
</gene>
<evidence type="ECO:0000313" key="6">
    <source>
        <dbReference type="Proteomes" id="UP000663891"/>
    </source>
</evidence>
<dbReference type="CDD" id="cd05819">
    <property type="entry name" value="NHL"/>
    <property type="match status" value="1"/>
</dbReference>
<evidence type="ECO:0000313" key="5">
    <source>
        <dbReference type="EMBL" id="CAF1463645.1"/>
    </source>
</evidence>
<dbReference type="PROSITE" id="PS51125">
    <property type="entry name" value="NHL"/>
    <property type="match status" value="2"/>
</dbReference>
<dbReference type="SUPFAM" id="SSF101898">
    <property type="entry name" value="NHL repeat"/>
    <property type="match status" value="1"/>
</dbReference>
<dbReference type="InterPro" id="IPR001258">
    <property type="entry name" value="NHL_repeat"/>
</dbReference>
<accession>A0A815QKG6</accession>